<accession>A0A4Q7UZP6</accession>
<dbReference type="CDD" id="cd08349">
    <property type="entry name" value="BLMA_like"/>
    <property type="match status" value="1"/>
</dbReference>
<keyword evidence="5" id="KW-0223">Dioxygenase</keyword>
<dbReference type="InterPro" id="IPR004360">
    <property type="entry name" value="Glyas_Fos-R_dOase_dom"/>
</dbReference>
<dbReference type="Proteomes" id="UP000291591">
    <property type="component" value="Unassembled WGS sequence"/>
</dbReference>
<evidence type="ECO:0000256" key="3">
    <source>
        <dbReference type="ARBA" id="ARBA00023251"/>
    </source>
</evidence>
<dbReference type="GO" id="GO:0051213">
    <property type="term" value="F:dioxygenase activity"/>
    <property type="evidence" value="ECO:0007669"/>
    <property type="project" value="UniProtKB-KW"/>
</dbReference>
<evidence type="ECO:0000256" key="1">
    <source>
        <dbReference type="ARBA" id="ARBA00011051"/>
    </source>
</evidence>
<dbReference type="Gene3D" id="3.10.180.10">
    <property type="entry name" value="2,3-Dihydroxybiphenyl 1,2-Dioxygenase, domain 1"/>
    <property type="match status" value="1"/>
</dbReference>
<sequence>MAGRLANRPSITPIFPVHDMPAVRDFWTRAGLRVEEYSPEYAFVMFGDAEVLHLDLAPGLEPERNAAACYIHIADPREWHRRWKEQGLPVSDVVVEPWGMVEFSVRDPSGNLIRMGRND</sequence>
<evidence type="ECO:0000256" key="2">
    <source>
        <dbReference type="ARBA" id="ARBA00021572"/>
    </source>
</evidence>
<dbReference type="AlphaFoldDB" id="A0A4Q7UZP6"/>
<dbReference type="InterPro" id="IPR037523">
    <property type="entry name" value="VOC_core"/>
</dbReference>
<evidence type="ECO:0000259" key="4">
    <source>
        <dbReference type="PROSITE" id="PS51819"/>
    </source>
</evidence>
<dbReference type="EMBL" id="SHKL01000001">
    <property type="protein sequence ID" value="RZT85679.1"/>
    <property type="molecule type" value="Genomic_DNA"/>
</dbReference>
<gene>
    <name evidence="5" type="ORF">EV383_2556</name>
</gene>
<proteinExistence type="inferred from homology"/>
<dbReference type="SUPFAM" id="SSF54593">
    <property type="entry name" value="Glyoxalase/Bleomycin resistance protein/Dihydroxybiphenyl dioxygenase"/>
    <property type="match status" value="1"/>
</dbReference>
<reference evidence="5 6" key="1">
    <citation type="submission" date="2019-02" db="EMBL/GenBank/DDBJ databases">
        <title>Sequencing the genomes of 1000 actinobacteria strains.</title>
        <authorList>
            <person name="Klenk H.-P."/>
        </authorList>
    </citation>
    <scope>NUCLEOTIDE SEQUENCE [LARGE SCALE GENOMIC DNA]</scope>
    <source>
        <strain evidence="5 6">DSM 45779</strain>
    </source>
</reference>
<dbReference type="InterPro" id="IPR000335">
    <property type="entry name" value="Bleomycin-R"/>
</dbReference>
<comment type="caution">
    <text evidence="5">The sequence shown here is derived from an EMBL/GenBank/DDBJ whole genome shotgun (WGS) entry which is preliminary data.</text>
</comment>
<dbReference type="GO" id="GO:0046677">
    <property type="term" value="P:response to antibiotic"/>
    <property type="evidence" value="ECO:0007669"/>
    <property type="project" value="UniProtKB-KW"/>
</dbReference>
<evidence type="ECO:0000313" key="6">
    <source>
        <dbReference type="Proteomes" id="UP000291591"/>
    </source>
</evidence>
<dbReference type="Pfam" id="PF00903">
    <property type="entry name" value="Glyoxalase"/>
    <property type="match status" value="1"/>
</dbReference>
<name>A0A4Q7UZP6_PSEST</name>
<organism evidence="5 6">
    <name type="scientific">Pseudonocardia sediminis</name>
    <dbReference type="NCBI Taxonomy" id="1397368"/>
    <lineage>
        <taxon>Bacteria</taxon>
        <taxon>Bacillati</taxon>
        <taxon>Actinomycetota</taxon>
        <taxon>Actinomycetes</taxon>
        <taxon>Pseudonocardiales</taxon>
        <taxon>Pseudonocardiaceae</taxon>
        <taxon>Pseudonocardia</taxon>
    </lineage>
</organism>
<keyword evidence="6" id="KW-1185">Reference proteome</keyword>
<dbReference type="InterPro" id="IPR029068">
    <property type="entry name" value="Glyas_Bleomycin-R_OHBP_Dase"/>
</dbReference>
<comment type="similarity">
    <text evidence="1">Belongs to the bleomycin resistance protein family.</text>
</comment>
<keyword evidence="5" id="KW-0560">Oxidoreductase</keyword>
<protein>
    <recommendedName>
        <fullName evidence="2">Bleomycin resistance protein</fullName>
    </recommendedName>
</protein>
<dbReference type="PROSITE" id="PS51819">
    <property type="entry name" value="VOC"/>
    <property type="match status" value="1"/>
</dbReference>
<evidence type="ECO:0000313" key="5">
    <source>
        <dbReference type="EMBL" id="RZT85679.1"/>
    </source>
</evidence>
<keyword evidence="3" id="KW-0046">Antibiotic resistance</keyword>
<feature type="domain" description="VOC" evidence="4">
    <location>
        <begin position="8"/>
        <end position="118"/>
    </location>
</feature>